<keyword evidence="1" id="KW-0175">Coiled coil</keyword>
<feature type="coiled-coil region" evidence="1">
    <location>
        <begin position="292"/>
        <end position="325"/>
    </location>
</feature>
<feature type="coiled-coil region" evidence="1">
    <location>
        <begin position="209"/>
        <end position="257"/>
    </location>
</feature>
<dbReference type="EMBL" id="QSBY01000015">
    <property type="protein sequence ID" value="RHW67246.1"/>
    <property type="molecule type" value="Genomic_DNA"/>
</dbReference>
<name>A0A3L6KTK8_9TRYP</name>
<evidence type="ECO:0000313" key="3">
    <source>
        <dbReference type="Proteomes" id="UP000266743"/>
    </source>
</evidence>
<reference evidence="2 3" key="1">
    <citation type="submission" date="2018-09" db="EMBL/GenBank/DDBJ databases">
        <title>whole genome sequence of T. equiperdum IVM-t1 strain.</title>
        <authorList>
            <person name="Suganuma K."/>
        </authorList>
    </citation>
    <scope>NUCLEOTIDE SEQUENCE [LARGE SCALE GENOMIC DNA]</scope>
    <source>
        <strain evidence="2 3">IVM-t1</strain>
    </source>
</reference>
<dbReference type="AlphaFoldDB" id="A0A3L6KTK8"/>
<comment type="caution">
    <text evidence="2">The sequence shown here is derived from an EMBL/GenBank/DDBJ whole genome shotgun (WGS) entry which is preliminary data.</text>
</comment>
<dbReference type="Pfam" id="PF18143">
    <property type="entry name" value="HAD_SAK_2"/>
    <property type="match status" value="1"/>
</dbReference>
<gene>
    <name evidence="2" type="ORF">DPX39_000050400</name>
</gene>
<evidence type="ECO:0000256" key="1">
    <source>
        <dbReference type="SAM" id="Coils"/>
    </source>
</evidence>
<accession>A0A3L6KTK8</accession>
<proteinExistence type="predicted"/>
<dbReference type="Proteomes" id="UP000266743">
    <property type="component" value="Unassembled WGS sequence"/>
</dbReference>
<organism evidence="2 3">
    <name type="scientific">Trypanosoma brucei equiperdum</name>
    <dbReference type="NCBI Taxonomy" id="630700"/>
    <lineage>
        <taxon>Eukaryota</taxon>
        <taxon>Discoba</taxon>
        <taxon>Euglenozoa</taxon>
        <taxon>Kinetoplastea</taxon>
        <taxon>Metakinetoplastina</taxon>
        <taxon>Trypanosomatida</taxon>
        <taxon>Trypanosomatidae</taxon>
        <taxon>Trypanosoma</taxon>
    </lineage>
</organism>
<evidence type="ECO:0000313" key="2">
    <source>
        <dbReference type="EMBL" id="RHW67246.1"/>
    </source>
</evidence>
<protein>
    <submittedName>
        <fullName evidence="2">Uncharacterized protein</fullName>
    </submittedName>
</protein>
<sequence length="330" mass="37380">MTQAVEMAQCDRVVIFLDVDGVLLPVPRFTFGGGDLSPQCVGYLLKIVDACGTAEKVTIILSSTWRNFPAQVQRLNNFFAKTVGDAVPPIAGGTPNGTPKVTVVSYYADDPSEQRLVRDRVDEIKRWINTNMREHPEAVGGRWFAIDDMQLDVDERMRGHFLKTTTEIGLVEDDIERAREIIAAFPPPEEAARNAAAALVDPALKDEEIDILETRCRSLSETAEQLKNDLAEAHEEIRRLQGERTARERDMKELTRRFEDVSYRLAQYDFSKKNAVLRSAIEALASKTGKERRELEDRIKTLVNLLRHKKELEKMAAKNRKKEGQTQVKN</sequence>